<dbReference type="AlphaFoldDB" id="A0A495VB18"/>
<reference evidence="1 2" key="1">
    <citation type="submission" date="2018-10" db="EMBL/GenBank/DDBJ databases">
        <title>Genomic Encyclopedia of Archaeal and Bacterial Type Strains, Phase II (KMG-II): from individual species to whole genera.</title>
        <authorList>
            <person name="Goeker M."/>
        </authorList>
    </citation>
    <scope>NUCLEOTIDE SEQUENCE [LARGE SCALE GENOMIC DNA]</scope>
    <source>
        <strain evidence="1 2">DSM 235</strain>
    </source>
</reference>
<evidence type="ECO:0000313" key="2">
    <source>
        <dbReference type="Proteomes" id="UP000274556"/>
    </source>
</evidence>
<comment type="caution">
    <text evidence="1">The sequence shown here is derived from an EMBL/GenBank/DDBJ whole genome shotgun (WGS) entry which is preliminary data.</text>
</comment>
<gene>
    <name evidence="1" type="ORF">BDD21_3987</name>
</gene>
<dbReference type="EMBL" id="RBXL01000001">
    <property type="protein sequence ID" value="RKT46474.1"/>
    <property type="molecule type" value="Genomic_DNA"/>
</dbReference>
<dbReference type="Proteomes" id="UP000274556">
    <property type="component" value="Unassembled WGS sequence"/>
</dbReference>
<protein>
    <submittedName>
        <fullName evidence="1">Uncharacterized protein</fullName>
    </submittedName>
</protein>
<keyword evidence="2" id="KW-1185">Reference proteome</keyword>
<name>A0A495VB18_9GAMM</name>
<organism evidence="1 2">
    <name type="scientific">Thiocapsa rosea</name>
    <dbReference type="NCBI Taxonomy" id="69360"/>
    <lineage>
        <taxon>Bacteria</taxon>
        <taxon>Pseudomonadati</taxon>
        <taxon>Pseudomonadota</taxon>
        <taxon>Gammaproteobacteria</taxon>
        <taxon>Chromatiales</taxon>
        <taxon>Chromatiaceae</taxon>
        <taxon>Thiocapsa</taxon>
    </lineage>
</organism>
<proteinExistence type="predicted"/>
<accession>A0A495VB18</accession>
<sequence length="70" mass="8182">MHQMSSSLEDEHLALDVVGWVERSETHPPHADVVGYRSRLGCWFSLRRFVKEMLLLGGWVSLRRFVKETL</sequence>
<evidence type="ECO:0000313" key="1">
    <source>
        <dbReference type="EMBL" id="RKT46474.1"/>
    </source>
</evidence>